<evidence type="ECO:0000313" key="1">
    <source>
        <dbReference type="EMBL" id="SEP01582.1"/>
    </source>
</evidence>
<dbReference type="OrthoDB" id="8141477at2"/>
<protein>
    <submittedName>
        <fullName evidence="1">Uncharacterized protein</fullName>
    </submittedName>
</protein>
<reference evidence="2" key="1">
    <citation type="submission" date="2016-10" db="EMBL/GenBank/DDBJ databases">
        <authorList>
            <person name="Varghese N."/>
            <person name="Submissions S."/>
        </authorList>
    </citation>
    <scope>NUCLEOTIDE SEQUENCE [LARGE SCALE GENOMIC DNA]</scope>
    <source>
        <strain evidence="2">DSM 123</strain>
    </source>
</reference>
<keyword evidence="2" id="KW-1185">Reference proteome</keyword>
<dbReference type="AlphaFoldDB" id="A0A1H8UE96"/>
<proteinExistence type="predicted"/>
<gene>
    <name evidence="1" type="ORF">SAMN05444123_1071</name>
</gene>
<evidence type="ECO:0000313" key="2">
    <source>
        <dbReference type="Proteomes" id="UP000199615"/>
    </source>
</evidence>
<accession>A0A1H8UE96</accession>
<dbReference type="Proteomes" id="UP000199615">
    <property type="component" value="Unassembled WGS sequence"/>
</dbReference>
<sequence length="98" mass="10747">MRSSGEIMWQGQRIFVSEALIGELIGIAELQTGDQIVRFCHYDIGLIDRLHQFHRCAAPTGTALRAGAGGLKTVDNHPGLNWGESCRLKSRLMNSNGP</sequence>
<organism evidence="1 2">
    <name type="scientific">Rhodopseudomonas pseudopalustris</name>
    <dbReference type="NCBI Taxonomy" id="1513892"/>
    <lineage>
        <taxon>Bacteria</taxon>
        <taxon>Pseudomonadati</taxon>
        <taxon>Pseudomonadota</taxon>
        <taxon>Alphaproteobacteria</taxon>
        <taxon>Hyphomicrobiales</taxon>
        <taxon>Nitrobacteraceae</taxon>
        <taxon>Rhodopseudomonas</taxon>
    </lineage>
</organism>
<dbReference type="RefSeq" id="WP_092684631.1">
    <property type="nucleotide sequence ID" value="NZ_FODT01000007.1"/>
</dbReference>
<dbReference type="EMBL" id="FODT01000007">
    <property type="protein sequence ID" value="SEP01582.1"/>
    <property type="molecule type" value="Genomic_DNA"/>
</dbReference>
<name>A0A1H8UE96_9BRAD</name>